<name>A0A563U5W0_9SPHI</name>
<keyword evidence="4" id="KW-0808">Transferase</keyword>
<dbReference type="PANTHER" id="PTHR43304">
    <property type="entry name" value="PHYTOCHROME-LIKE PROTEIN CPH1"/>
    <property type="match status" value="1"/>
</dbReference>
<reference evidence="7 8" key="1">
    <citation type="submission" date="2019-07" db="EMBL/GenBank/DDBJ databases">
        <authorList>
            <person name="Kim J."/>
        </authorList>
    </citation>
    <scope>NUCLEOTIDE SEQUENCE [LARGE SCALE GENOMIC DNA]</scope>
    <source>
        <strain evidence="7 8">MJ1a</strain>
    </source>
</reference>
<accession>A0A563U5W0</accession>
<evidence type="ECO:0000259" key="6">
    <source>
        <dbReference type="PROSITE" id="PS50113"/>
    </source>
</evidence>
<dbReference type="InterPro" id="IPR003661">
    <property type="entry name" value="HisK_dim/P_dom"/>
</dbReference>
<dbReference type="NCBIfam" id="TIGR00229">
    <property type="entry name" value="sensory_box"/>
    <property type="match status" value="1"/>
</dbReference>
<evidence type="ECO:0000256" key="1">
    <source>
        <dbReference type="ARBA" id="ARBA00000085"/>
    </source>
</evidence>
<evidence type="ECO:0000256" key="4">
    <source>
        <dbReference type="ARBA" id="ARBA00022679"/>
    </source>
</evidence>
<dbReference type="SMART" id="SM00388">
    <property type="entry name" value="HisKA"/>
    <property type="match status" value="1"/>
</dbReference>
<keyword evidence="8" id="KW-1185">Reference proteome</keyword>
<dbReference type="Proteomes" id="UP000318010">
    <property type="component" value="Unassembled WGS sequence"/>
</dbReference>
<dbReference type="SUPFAM" id="SSF55785">
    <property type="entry name" value="PYP-like sensor domain (PAS domain)"/>
    <property type="match status" value="1"/>
</dbReference>
<dbReference type="InterPro" id="IPR001610">
    <property type="entry name" value="PAC"/>
</dbReference>
<comment type="catalytic activity">
    <reaction evidence="1">
        <text>ATP + protein L-histidine = ADP + protein N-phospho-L-histidine.</text>
        <dbReference type="EC" id="2.7.13.3"/>
    </reaction>
</comment>
<evidence type="ECO:0000256" key="3">
    <source>
        <dbReference type="ARBA" id="ARBA00022553"/>
    </source>
</evidence>
<comment type="caution">
    <text evidence="7">The sequence shown here is derived from an EMBL/GenBank/DDBJ whole genome shotgun (WGS) entry which is preliminary data.</text>
</comment>
<protein>
    <recommendedName>
        <fullName evidence="2">histidine kinase</fullName>
        <ecNumber evidence="2">2.7.13.3</ecNumber>
    </recommendedName>
</protein>
<dbReference type="InterPro" id="IPR000700">
    <property type="entry name" value="PAS-assoc_C"/>
</dbReference>
<gene>
    <name evidence="7" type="ORF">FPZ42_06665</name>
</gene>
<dbReference type="AlphaFoldDB" id="A0A563U5W0"/>
<feature type="domain" description="PAC" evidence="6">
    <location>
        <begin position="85"/>
        <end position="136"/>
    </location>
</feature>
<keyword evidence="3" id="KW-0597">Phosphoprotein</keyword>
<dbReference type="RefSeq" id="WP_146269718.1">
    <property type="nucleotide sequence ID" value="NZ_VOEI01000002.1"/>
</dbReference>
<dbReference type="InterPro" id="IPR000014">
    <property type="entry name" value="PAS"/>
</dbReference>
<dbReference type="EMBL" id="VOEI01000002">
    <property type="protein sequence ID" value="TWR26713.1"/>
    <property type="molecule type" value="Genomic_DNA"/>
</dbReference>
<sequence>MGHDQTLYVSQEHLDIALNHTKLGFWELELENPRMICTPQCKINIGAGEKPTVSYEDLINAIIPEDREKMQADVALALLPGGGTYNSQYRVIHPDGSLHWIEANGKVLYQNEKPYRMVGTTLDITAKKDMEMLKDELLSFTTHELKTPVTVIRGYLQILYTFIEKTGNTRFADISKKSLDATERMTRLLKEIADPEYRKEIRLFCKNSSLTFVRF</sequence>
<dbReference type="Gene3D" id="3.30.450.20">
    <property type="entry name" value="PAS domain"/>
    <property type="match status" value="1"/>
</dbReference>
<dbReference type="Gene3D" id="1.10.287.130">
    <property type="match status" value="1"/>
</dbReference>
<dbReference type="EC" id="2.7.13.3" evidence="2"/>
<dbReference type="CDD" id="cd00130">
    <property type="entry name" value="PAS"/>
    <property type="match status" value="1"/>
</dbReference>
<proteinExistence type="predicted"/>
<dbReference type="OrthoDB" id="6231665at2"/>
<dbReference type="InterPro" id="IPR013655">
    <property type="entry name" value="PAS_fold_3"/>
</dbReference>
<dbReference type="Gene3D" id="2.10.70.100">
    <property type="match status" value="1"/>
</dbReference>
<dbReference type="Pfam" id="PF08447">
    <property type="entry name" value="PAS_3"/>
    <property type="match status" value="1"/>
</dbReference>
<dbReference type="GO" id="GO:0000155">
    <property type="term" value="F:phosphorelay sensor kinase activity"/>
    <property type="evidence" value="ECO:0007669"/>
    <property type="project" value="InterPro"/>
</dbReference>
<dbReference type="InterPro" id="IPR052162">
    <property type="entry name" value="Sensor_kinase/Photoreceptor"/>
</dbReference>
<evidence type="ECO:0000313" key="8">
    <source>
        <dbReference type="Proteomes" id="UP000318010"/>
    </source>
</evidence>
<dbReference type="PANTHER" id="PTHR43304:SF1">
    <property type="entry name" value="PAC DOMAIN-CONTAINING PROTEIN"/>
    <property type="match status" value="1"/>
</dbReference>
<evidence type="ECO:0000313" key="7">
    <source>
        <dbReference type="EMBL" id="TWR26713.1"/>
    </source>
</evidence>
<dbReference type="Pfam" id="PF00512">
    <property type="entry name" value="HisKA"/>
    <property type="match status" value="1"/>
</dbReference>
<dbReference type="InterPro" id="IPR035965">
    <property type="entry name" value="PAS-like_dom_sf"/>
</dbReference>
<dbReference type="InterPro" id="IPR036097">
    <property type="entry name" value="HisK_dim/P_sf"/>
</dbReference>
<dbReference type="PROSITE" id="PS50113">
    <property type="entry name" value="PAC"/>
    <property type="match status" value="1"/>
</dbReference>
<dbReference type="SMART" id="SM00086">
    <property type="entry name" value="PAC"/>
    <property type="match status" value="1"/>
</dbReference>
<keyword evidence="5" id="KW-0418">Kinase</keyword>
<dbReference type="SUPFAM" id="SSF47384">
    <property type="entry name" value="Homodimeric domain of signal transducing histidine kinase"/>
    <property type="match status" value="1"/>
</dbReference>
<evidence type="ECO:0000256" key="2">
    <source>
        <dbReference type="ARBA" id="ARBA00012438"/>
    </source>
</evidence>
<evidence type="ECO:0000256" key="5">
    <source>
        <dbReference type="ARBA" id="ARBA00022777"/>
    </source>
</evidence>
<organism evidence="7 8">
    <name type="scientific">Mucilaginibacter achroorhodeus</name>
    <dbReference type="NCBI Taxonomy" id="2599294"/>
    <lineage>
        <taxon>Bacteria</taxon>
        <taxon>Pseudomonadati</taxon>
        <taxon>Bacteroidota</taxon>
        <taxon>Sphingobacteriia</taxon>
        <taxon>Sphingobacteriales</taxon>
        <taxon>Sphingobacteriaceae</taxon>
        <taxon>Mucilaginibacter</taxon>
    </lineage>
</organism>
<dbReference type="CDD" id="cd00082">
    <property type="entry name" value="HisKA"/>
    <property type="match status" value="1"/>
</dbReference>